<dbReference type="KEGG" id="foc:113207761"/>
<dbReference type="AlphaFoldDB" id="A0A6J1SGV2"/>
<dbReference type="GeneID" id="113207761"/>
<gene>
    <name evidence="4" type="primary">LOC113207761</name>
</gene>
<keyword evidence="3" id="KW-1185">Reference proteome</keyword>
<evidence type="ECO:0000313" key="4">
    <source>
        <dbReference type="RefSeq" id="XP_026280232.1"/>
    </source>
</evidence>
<evidence type="ECO:0000313" key="3">
    <source>
        <dbReference type="Proteomes" id="UP000504606"/>
    </source>
</evidence>
<evidence type="ECO:0000256" key="1">
    <source>
        <dbReference type="SAM" id="MobiDB-lite"/>
    </source>
</evidence>
<feature type="region of interest" description="Disordered" evidence="1">
    <location>
        <begin position="186"/>
        <end position="209"/>
    </location>
</feature>
<proteinExistence type="predicted"/>
<feature type="signal peptide" evidence="2">
    <location>
        <begin position="1"/>
        <end position="20"/>
    </location>
</feature>
<dbReference type="RefSeq" id="XP_026280232.1">
    <property type="nucleotide sequence ID" value="XM_026424447.2"/>
</dbReference>
<protein>
    <submittedName>
        <fullName evidence="4">Uncharacterized protein LOC113207761</fullName>
    </submittedName>
</protein>
<feature type="chain" id="PRO_5026693510" evidence="2">
    <location>
        <begin position="21"/>
        <end position="209"/>
    </location>
</feature>
<keyword evidence="2" id="KW-0732">Signal</keyword>
<sequence>MTYTALSVLAVFCLLGCSTASPAHPEENFAVHPKRCSFGGCSDLIGGSIKTLSNTDGASAPPGSQLKSCSSASVDIDGNNSGAITIISANGGNHVRVGGTNSGAITITASATQAKEQSVASSDDASQPRLKGCSFGSCTVIIDGTNSGAITVPADYDCTVTITGTNSGAITGARCVQRGVAVQAPSKESSSGPCSMNIQGDNSQAITLK</sequence>
<dbReference type="Proteomes" id="UP000504606">
    <property type="component" value="Unplaced"/>
</dbReference>
<accession>A0A6J1SGV2</accession>
<evidence type="ECO:0000256" key="2">
    <source>
        <dbReference type="SAM" id="SignalP"/>
    </source>
</evidence>
<name>A0A6J1SGV2_FRAOC</name>
<organism evidence="3 4">
    <name type="scientific">Frankliniella occidentalis</name>
    <name type="common">Western flower thrips</name>
    <name type="synonym">Euthrips occidentalis</name>
    <dbReference type="NCBI Taxonomy" id="133901"/>
    <lineage>
        <taxon>Eukaryota</taxon>
        <taxon>Metazoa</taxon>
        <taxon>Ecdysozoa</taxon>
        <taxon>Arthropoda</taxon>
        <taxon>Hexapoda</taxon>
        <taxon>Insecta</taxon>
        <taxon>Pterygota</taxon>
        <taxon>Neoptera</taxon>
        <taxon>Paraneoptera</taxon>
        <taxon>Thysanoptera</taxon>
        <taxon>Terebrantia</taxon>
        <taxon>Thripoidea</taxon>
        <taxon>Thripidae</taxon>
        <taxon>Frankliniella</taxon>
    </lineage>
</organism>
<reference evidence="4" key="1">
    <citation type="submission" date="2025-08" db="UniProtKB">
        <authorList>
            <consortium name="RefSeq"/>
        </authorList>
    </citation>
    <scope>IDENTIFICATION</scope>
    <source>
        <tissue evidence="4">Whole organism</tissue>
    </source>
</reference>